<dbReference type="STRING" id="526729.SAMN04324258_1857"/>
<feature type="domain" description="UvrD-like helicase ATP-binding" evidence="7">
    <location>
        <begin position="184"/>
        <end position="589"/>
    </location>
</feature>
<keyword evidence="9" id="KW-1185">Reference proteome</keyword>
<dbReference type="GO" id="GO:0000725">
    <property type="term" value="P:recombinational repair"/>
    <property type="evidence" value="ECO:0007669"/>
    <property type="project" value="TreeGrafter"/>
</dbReference>
<dbReference type="GO" id="GO:0005829">
    <property type="term" value="C:cytosol"/>
    <property type="evidence" value="ECO:0007669"/>
    <property type="project" value="TreeGrafter"/>
</dbReference>
<dbReference type="EMBL" id="FUZQ01000003">
    <property type="protein sequence ID" value="SKC59065.1"/>
    <property type="molecule type" value="Genomic_DNA"/>
</dbReference>
<evidence type="ECO:0000256" key="2">
    <source>
        <dbReference type="ARBA" id="ARBA00022801"/>
    </source>
</evidence>
<gene>
    <name evidence="8" type="ORF">SAMN04324258_1857</name>
</gene>
<keyword evidence="4 5" id="KW-0067">ATP-binding</keyword>
<sequence length="723" mass="76617">MPQPATPHATTDTPAAVGSALAEEQAALDAAWSRRATVLDDLEATLAAARPEDAAARARIVRLRGRRAELRQADHGLVFGRLDGDDGSVRRLGRVGLPGATEDDEPLVVDWRAAVARPFYTATPVDPQGVRRRRHVRTSGPEVVGVDDEPLDGSLDDSGLVGEGALLAALDERRTGRMGTAVATLQREQDDVVRADARTPLVVQGGPGTGKTVVALHRVAYLLFALPHLAERGVLVLGPSTRFLDYIAQVLPALGETAVVSSTCDTLVPGVRPTRAEGRDVAELKGRSSWLPTLRRFVASLEPDDGPLALALDGEEYTLPAARVAAARRAAAGAGSYHQARDRVTDRVHELLVDAVADRQAELLARAEEGFEDVLGQLDARLAASDDRALHTGATGSDVDGVLSEADLDALRERVAADRQVAATLDAWWPRRDAATELARLLHDADLLADHGHDLTAAEAARVAAEPTGEGWSSSDVPLLDALADLLGDPEEAGPGADDADHDGVFVAGRAAARRDWAYGHVVVDEAQELSGMQWHMVVRRCPTRSVTAVGDIDQASSAHRQTDWGEAVSDALGDRWRRADLTICYRTPREVMELTGPVLRRAGSRNDPPRAVRSAPVAPWWAEADDATWPGVVADAVAGMAGRYEGGTVGVVAPAARLGALRDVLPDGVPAMSATDAKGLEWDAAVVVDPDGIAAEPRGWNGLYVALTRCTQELAQVAVGTL</sequence>
<organism evidence="8 9">
    <name type="scientific">Krasilnikoviella flava</name>
    <dbReference type="NCBI Taxonomy" id="526729"/>
    <lineage>
        <taxon>Bacteria</taxon>
        <taxon>Bacillati</taxon>
        <taxon>Actinomycetota</taxon>
        <taxon>Actinomycetes</taxon>
        <taxon>Micrococcales</taxon>
        <taxon>Promicromonosporaceae</taxon>
        <taxon>Krasilnikoviella</taxon>
    </lineage>
</organism>
<dbReference type="PROSITE" id="PS51198">
    <property type="entry name" value="UVRD_HELICASE_ATP_BIND"/>
    <property type="match status" value="1"/>
</dbReference>
<dbReference type="RefSeq" id="WP_245807022.1">
    <property type="nucleotide sequence ID" value="NZ_FUZQ01000003.1"/>
</dbReference>
<keyword evidence="1 5" id="KW-0547">Nucleotide-binding</keyword>
<evidence type="ECO:0000256" key="4">
    <source>
        <dbReference type="ARBA" id="ARBA00022840"/>
    </source>
</evidence>
<evidence type="ECO:0000313" key="9">
    <source>
        <dbReference type="Proteomes" id="UP000189777"/>
    </source>
</evidence>
<evidence type="ECO:0000259" key="7">
    <source>
        <dbReference type="PROSITE" id="PS51198"/>
    </source>
</evidence>
<dbReference type="GO" id="GO:0005524">
    <property type="term" value="F:ATP binding"/>
    <property type="evidence" value="ECO:0007669"/>
    <property type="project" value="UniProtKB-UniRule"/>
</dbReference>
<dbReference type="GO" id="GO:0043138">
    <property type="term" value="F:3'-5' DNA helicase activity"/>
    <property type="evidence" value="ECO:0007669"/>
    <property type="project" value="TreeGrafter"/>
</dbReference>
<evidence type="ECO:0000256" key="1">
    <source>
        <dbReference type="ARBA" id="ARBA00022741"/>
    </source>
</evidence>
<dbReference type="PANTHER" id="PTHR11070:SF45">
    <property type="entry name" value="DNA 3'-5' HELICASE"/>
    <property type="match status" value="1"/>
</dbReference>
<reference evidence="8 9" key="1">
    <citation type="submission" date="2017-02" db="EMBL/GenBank/DDBJ databases">
        <authorList>
            <person name="Peterson S.W."/>
        </authorList>
    </citation>
    <scope>NUCLEOTIDE SEQUENCE [LARGE SCALE GENOMIC DNA]</scope>
    <source>
        <strain evidence="8 9">DSM 21481</strain>
    </source>
</reference>
<dbReference type="GO" id="GO:0016787">
    <property type="term" value="F:hydrolase activity"/>
    <property type="evidence" value="ECO:0007669"/>
    <property type="project" value="UniProtKB-UniRule"/>
</dbReference>
<protein>
    <submittedName>
        <fullName evidence="8">DNA helicase IV</fullName>
    </submittedName>
</protein>
<dbReference type="PANTHER" id="PTHR11070">
    <property type="entry name" value="UVRD / RECB / PCRA DNA HELICASE FAMILY MEMBER"/>
    <property type="match status" value="1"/>
</dbReference>
<dbReference type="InterPro" id="IPR014016">
    <property type="entry name" value="UvrD-like_ATP-bd"/>
</dbReference>
<dbReference type="Proteomes" id="UP000189777">
    <property type="component" value="Unassembled WGS sequence"/>
</dbReference>
<dbReference type="GO" id="GO:0003677">
    <property type="term" value="F:DNA binding"/>
    <property type="evidence" value="ECO:0007669"/>
    <property type="project" value="InterPro"/>
</dbReference>
<evidence type="ECO:0000256" key="3">
    <source>
        <dbReference type="ARBA" id="ARBA00022806"/>
    </source>
</evidence>
<dbReference type="Gene3D" id="3.40.50.300">
    <property type="entry name" value="P-loop containing nucleotide triphosphate hydrolases"/>
    <property type="match status" value="3"/>
</dbReference>
<keyword evidence="2 5" id="KW-0378">Hydrolase</keyword>
<dbReference type="InterPro" id="IPR027417">
    <property type="entry name" value="P-loop_NTPase"/>
</dbReference>
<dbReference type="Pfam" id="PF13245">
    <property type="entry name" value="AAA_19"/>
    <property type="match status" value="1"/>
</dbReference>
<dbReference type="AlphaFoldDB" id="A0A1T5K6A8"/>
<evidence type="ECO:0000256" key="6">
    <source>
        <dbReference type="SAM" id="MobiDB-lite"/>
    </source>
</evidence>
<proteinExistence type="predicted"/>
<dbReference type="InterPro" id="IPR000212">
    <property type="entry name" value="DNA_helicase_UvrD/REP"/>
</dbReference>
<feature type="binding site" evidence="5">
    <location>
        <begin position="205"/>
        <end position="212"/>
    </location>
    <ligand>
        <name>ATP</name>
        <dbReference type="ChEBI" id="CHEBI:30616"/>
    </ligand>
</feature>
<dbReference type="SUPFAM" id="SSF52540">
    <property type="entry name" value="P-loop containing nucleoside triphosphate hydrolases"/>
    <property type="match status" value="1"/>
</dbReference>
<name>A0A1T5K6A8_9MICO</name>
<feature type="region of interest" description="Disordered" evidence="6">
    <location>
        <begin position="130"/>
        <end position="149"/>
    </location>
</feature>
<accession>A0A1T5K6A8</accession>
<evidence type="ECO:0000313" key="8">
    <source>
        <dbReference type="EMBL" id="SKC59065.1"/>
    </source>
</evidence>
<keyword evidence="3 5" id="KW-0347">Helicase</keyword>
<evidence type="ECO:0000256" key="5">
    <source>
        <dbReference type="PROSITE-ProRule" id="PRU00560"/>
    </source>
</evidence>